<dbReference type="EMBL" id="MU274916">
    <property type="protein sequence ID" value="KAI0087854.1"/>
    <property type="molecule type" value="Genomic_DNA"/>
</dbReference>
<reference evidence="1" key="1">
    <citation type="journal article" date="2021" name="Environ. Microbiol.">
        <title>Gene family expansions and transcriptome signatures uncover fungal adaptations to wood decay.</title>
        <authorList>
            <person name="Hage H."/>
            <person name="Miyauchi S."/>
            <person name="Viragh M."/>
            <person name="Drula E."/>
            <person name="Min B."/>
            <person name="Chaduli D."/>
            <person name="Navarro D."/>
            <person name="Favel A."/>
            <person name="Norest M."/>
            <person name="Lesage-Meessen L."/>
            <person name="Balint B."/>
            <person name="Merenyi Z."/>
            <person name="de Eugenio L."/>
            <person name="Morin E."/>
            <person name="Martinez A.T."/>
            <person name="Baldrian P."/>
            <person name="Stursova M."/>
            <person name="Martinez M.J."/>
            <person name="Novotny C."/>
            <person name="Magnuson J.K."/>
            <person name="Spatafora J.W."/>
            <person name="Maurice S."/>
            <person name="Pangilinan J."/>
            <person name="Andreopoulos W."/>
            <person name="LaButti K."/>
            <person name="Hundley H."/>
            <person name="Na H."/>
            <person name="Kuo A."/>
            <person name="Barry K."/>
            <person name="Lipzen A."/>
            <person name="Henrissat B."/>
            <person name="Riley R."/>
            <person name="Ahrendt S."/>
            <person name="Nagy L.G."/>
            <person name="Grigoriev I.V."/>
            <person name="Martin F."/>
            <person name="Rosso M.N."/>
        </authorList>
    </citation>
    <scope>NUCLEOTIDE SEQUENCE</scope>
    <source>
        <strain evidence="1">CBS 384.51</strain>
    </source>
</reference>
<organism evidence="1 2">
    <name type="scientific">Irpex rosettiformis</name>
    <dbReference type="NCBI Taxonomy" id="378272"/>
    <lineage>
        <taxon>Eukaryota</taxon>
        <taxon>Fungi</taxon>
        <taxon>Dikarya</taxon>
        <taxon>Basidiomycota</taxon>
        <taxon>Agaricomycotina</taxon>
        <taxon>Agaricomycetes</taxon>
        <taxon>Polyporales</taxon>
        <taxon>Irpicaceae</taxon>
        <taxon>Irpex</taxon>
    </lineage>
</organism>
<evidence type="ECO:0000313" key="1">
    <source>
        <dbReference type="EMBL" id="KAI0087854.1"/>
    </source>
</evidence>
<gene>
    <name evidence="1" type="ORF">BDY19DRAFT_953525</name>
</gene>
<sequence>MTTYYTNPRPRVAASSSQPSHTRSDHDEQLTTLNIAGQSIYIFPTPSSLPAIPGGSSIFSGPSLFTDLSSIDVRSSISSDASLIGAPARLSPPNTLTDERWSTSPITSTVSTASDMDVEVWDWAAESQDNFLDRGAYRDFEEDTERVELWGIQSRQLYEGTHFQARSSLPFPSTNDFIDQHYHAFLRSRTQSDMTMSSSRSVYTPHPRLHIPLLSFFASLLFLDLDDPALRLLTQSSPDSVLFPGQLILLEPNNNDEFAATSSGRASPQLTVSSVNEYPGFKPHGLLRLLADNVTRPVAVIREGLAVIGDPLLPLANPFLAPGLNTIRNLDKFLRSTWPRGGRVWREVWLGSN</sequence>
<comment type="caution">
    <text evidence="1">The sequence shown here is derived from an EMBL/GenBank/DDBJ whole genome shotgun (WGS) entry which is preliminary data.</text>
</comment>
<dbReference type="Proteomes" id="UP001055072">
    <property type="component" value="Unassembled WGS sequence"/>
</dbReference>
<proteinExistence type="predicted"/>
<protein>
    <submittedName>
        <fullName evidence="1">Uncharacterized protein</fullName>
    </submittedName>
</protein>
<evidence type="ECO:0000313" key="2">
    <source>
        <dbReference type="Proteomes" id="UP001055072"/>
    </source>
</evidence>
<name>A0ACB8U114_9APHY</name>
<keyword evidence="2" id="KW-1185">Reference proteome</keyword>
<accession>A0ACB8U114</accession>